<dbReference type="InterPro" id="IPR013384">
    <property type="entry name" value="Flagell_FlgL"/>
</dbReference>
<keyword evidence="2" id="KW-0282">Flagellum</keyword>
<organism evidence="2 3">
    <name type="scientific">Thermosipho japonicus</name>
    <dbReference type="NCBI Taxonomy" id="90323"/>
    <lineage>
        <taxon>Bacteria</taxon>
        <taxon>Thermotogati</taxon>
        <taxon>Thermotogota</taxon>
        <taxon>Thermotogae</taxon>
        <taxon>Thermotogales</taxon>
        <taxon>Fervidobacteriaceae</taxon>
        <taxon>Thermosipho</taxon>
    </lineage>
</organism>
<dbReference type="PANTHER" id="PTHR42792">
    <property type="entry name" value="FLAGELLIN"/>
    <property type="match status" value="1"/>
</dbReference>
<dbReference type="GO" id="GO:0005198">
    <property type="term" value="F:structural molecule activity"/>
    <property type="evidence" value="ECO:0007669"/>
    <property type="project" value="InterPro"/>
</dbReference>
<evidence type="ECO:0000259" key="1">
    <source>
        <dbReference type="Pfam" id="PF00669"/>
    </source>
</evidence>
<dbReference type="Proteomes" id="UP000555828">
    <property type="component" value="Unassembled WGS sequence"/>
</dbReference>
<dbReference type="Gene3D" id="1.20.1330.10">
    <property type="entry name" value="f41 fragment of flagellin, N-terminal domain"/>
    <property type="match status" value="1"/>
</dbReference>
<keyword evidence="2" id="KW-0966">Cell projection</keyword>
<dbReference type="InterPro" id="IPR001492">
    <property type="entry name" value="Flagellin"/>
</dbReference>
<dbReference type="SUPFAM" id="SSF64518">
    <property type="entry name" value="Phase 1 flagellin"/>
    <property type="match status" value="1"/>
</dbReference>
<dbReference type="Pfam" id="PF00669">
    <property type="entry name" value="Flagellin_N"/>
    <property type="match status" value="1"/>
</dbReference>
<keyword evidence="3" id="KW-1185">Reference proteome</keyword>
<dbReference type="GO" id="GO:0009424">
    <property type="term" value="C:bacterial-type flagellum hook"/>
    <property type="evidence" value="ECO:0007669"/>
    <property type="project" value="InterPro"/>
</dbReference>
<comment type="caution">
    <text evidence="2">The sequence shown here is derived from an EMBL/GenBank/DDBJ whole genome shotgun (WGS) entry which is preliminary data.</text>
</comment>
<dbReference type="InterPro" id="IPR001029">
    <property type="entry name" value="Flagellin_N"/>
</dbReference>
<reference evidence="2 3" key="1">
    <citation type="submission" date="2020-08" db="EMBL/GenBank/DDBJ databases">
        <title>Genomic Encyclopedia of Type Strains, Phase IV (KMG-IV): sequencing the most valuable type-strain genomes for metagenomic binning, comparative biology and taxonomic classification.</title>
        <authorList>
            <person name="Goeker M."/>
        </authorList>
    </citation>
    <scope>NUCLEOTIDE SEQUENCE [LARGE SCALE GENOMIC DNA]</scope>
    <source>
        <strain evidence="2 3">DSM 13481</strain>
    </source>
</reference>
<evidence type="ECO:0000313" key="2">
    <source>
        <dbReference type="EMBL" id="MBB6062526.1"/>
    </source>
</evidence>
<proteinExistence type="predicted"/>
<accession>A0A841GFW8</accession>
<dbReference type="AlphaFoldDB" id="A0A841GFW8"/>
<gene>
    <name evidence="2" type="ORF">HNP65_000964</name>
</gene>
<dbReference type="PANTHER" id="PTHR42792:SF1">
    <property type="entry name" value="FLAGELLAR HOOK-ASSOCIATED PROTEIN 3"/>
    <property type="match status" value="1"/>
</dbReference>
<evidence type="ECO:0000313" key="3">
    <source>
        <dbReference type="Proteomes" id="UP000555828"/>
    </source>
</evidence>
<sequence>MRITNGMINERTLFNIQHSLYRISKLHDKLSSGKEVSYPSDDAVVATRASNISSRMRELKQFKRNVEHTQNFVNIYDSTIQELTNVYHRIKELIVRGANGTNDAAEREAIASELEKLKEHLEDIANTQLGGEYIFGGARSDLKPVENGKIQTPPDANIKRKVNAMGFTIEYGVTVYDVFKLENGKDAFTVIDDAINALREGDSLKLSNITLKEVNLLENSTMEVFAQIGANSRTLELVSSRLTDIDTFMTEYLSKEQDADLTKVLTDLSMQQSVLQAALKSAAQVLQKTLVDFVS</sequence>
<feature type="domain" description="Flagellin N-terminal" evidence="1">
    <location>
        <begin position="8"/>
        <end position="138"/>
    </location>
</feature>
<dbReference type="GO" id="GO:0071973">
    <property type="term" value="P:bacterial-type flagellum-dependent cell motility"/>
    <property type="evidence" value="ECO:0007669"/>
    <property type="project" value="InterPro"/>
</dbReference>
<keyword evidence="2" id="KW-0969">Cilium</keyword>
<dbReference type="NCBIfam" id="TIGR02550">
    <property type="entry name" value="flagell_flgL"/>
    <property type="match status" value="1"/>
</dbReference>
<dbReference type="EMBL" id="JACHEX010000002">
    <property type="protein sequence ID" value="MBB6062526.1"/>
    <property type="molecule type" value="Genomic_DNA"/>
</dbReference>
<dbReference type="RefSeq" id="WP_126992774.1">
    <property type="nucleotide sequence ID" value="NZ_JACHEX010000002.1"/>
</dbReference>
<name>A0A841GFW8_9BACT</name>
<protein>
    <submittedName>
        <fullName evidence="2">Flagellar hook-associated protein 3 FlgL</fullName>
    </submittedName>
</protein>